<proteinExistence type="predicted"/>
<accession>A0A1X0A3S5</accession>
<dbReference type="GO" id="GO:0043041">
    <property type="term" value="P:amino acid activation for nonribosomal peptide biosynthetic process"/>
    <property type="evidence" value="ECO:0007669"/>
    <property type="project" value="TreeGrafter"/>
</dbReference>
<dbReference type="PROSITE" id="PS00455">
    <property type="entry name" value="AMP_BINDING"/>
    <property type="match status" value="1"/>
</dbReference>
<comment type="caution">
    <text evidence="3">The sequence shown here is derived from an EMBL/GenBank/DDBJ whole genome shotgun (WGS) entry which is preliminary data.</text>
</comment>
<sequence length="509" mass="55359">MEEYRTLVDAILGQVRKAPNASAVVEGDRVLTYDGLEQLSGAVARGLLAKGIRPGQAVAVCLPRSWQLVCVMLGVRRAGATVVALDAQSPPQRRQHIIEDSGSVAVVVAGPDAPQTPAGVPRLRAAELLATAAGPLDEITHDQTTSFVFYTSGTTGRPKGVEVGDAGILRMALPGWLAFEPGARFANLSNPAFDALTFEVWVPLLTGGTCVVLGDEQLQTPRRLAEAIRHTGIDTMFVTTALFNTVVDAIPNAFSSARQVLVGGEQLNGARIQRWYRDNAGGGTRLINVYGPTECTTFALHHPIAADFAGDIVPIGMPLPLTGAVLVADGRRLAQDGELAELYLSGAGLAARYRNLPEETADRFVRLPWYDDGAQRWYRTGDLVRRDSSGHISYAGRTDRQVKVRGFRIEPVEVERQLAAHPAVQQVRVCTRRNPDNRHELLAYLVLGDELAFEAYHEHVANTLPPYMRPHHTHLVDALPRNANGKIDESALLKCGVAPWRRRRVANSR</sequence>
<dbReference type="RefSeq" id="WP_211281201.1">
    <property type="nucleotide sequence ID" value="NZ_JACKTS010000034.1"/>
</dbReference>
<dbReference type="InterPro" id="IPR010071">
    <property type="entry name" value="AA_adenyl_dom"/>
</dbReference>
<dbReference type="Pfam" id="PF00501">
    <property type="entry name" value="AMP-binding"/>
    <property type="match status" value="1"/>
</dbReference>
<feature type="domain" description="AMP-binding enzyme C-terminal" evidence="2">
    <location>
        <begin position="413"/>
        <end position="486"/>
    </location>
</feature>
<dbReference type="PANTHER" id="PTHR45527">
    <property type="entry name" value="NONRIBOSOMAL PEPTIDE SYNTHETASE"/>
    <property type="match status" value="1"/>
</dbReference>
<evidence type="ECO:0000259" key="1">
    <source>
        <dbReference type="Pfam" id="PF00501"/>
    </source>
</evidence>
<organism evidence="3 4">
    <name type="scientific">Mycobacterium angelicum</name>
    <dbReference type="NCBI Taxonomy" id="470074"/>
    <lineage>
        <taxon>Bacteria</taxon>
        <taxon>Bacillati</taxon>
        <taxon>Actinomycetota</taxon>
        <taxon>Actinomycetes</taxon>
        <taxon>Mycobacteriales</taxon>
        <taxon>Mycobacteriaceae</taxon>
        <taxon>Mycobacterium</taxon>
    </lineage>
</organism>
<dbReference type="Proteomes" id="UP000192284">
    <property type="component" value="Unassembled WGS sequence"/>
</dbReference>
<dbReference type="Gene3D" id="2.30.38.10">
    <property type="entry name" value="Luciferase, Domain 3"/>
    <property type="match status" value="1"/>
</dbReference>
<evidence type="ECO:0000259" key="2">
    <source>
        <dbReference type="Pfam" id="PF13193"/>
    </source>
</evidence>
<dbReference type="GO" id="GO:0005737">
    <property type="term" value="C:cytoplasm"/>
    <property type="evidence" value="ECO:0007669"/>
    <property type="project" value="TreeGrafter"/>
</dbReference>
<dbReference type="InterPro" id="IPR020845">
    <property type="entry name" value="AMP-binding_CS"/>
</dbReference>
<dbReference type="AlphaFoldDB" id="A0A1X0A3S5"/>
<dbReference type="EMBL" id="MVHE01000004">
    <property type="protein sequence ID" value="ORA24710.1"/>
    <property type="molecule type" value="Genomic_DNA"/>
</dbReference>
<evidence type="ECO:0000313" key="3">
    <source>
        <dbReference type="EMBL" id="ORA24710.1"/>
    </source>
</evidence>
<gene>
    <name evidence="3" type="ORF">BST12_04375</name>
</gene>
<keyword evidence="4" id="KW-1185">Reference proteome</keyword>
<reference evidence="3 4" key="1">
    <citation type="submission" date="2017-02" db="EMBL/GenBank/DDBJ databases">
        <title>The new phylogeny of genus Mycobacterium.</title>
        <authorList>
            <person name="Tortoli E."/>
            <person name="Trovato A."/>
            <person name="Cirillo D.M."/>
        </authorList>
    </citation>
    <scope>NUCLEOTIDE SEQUENCE [LARGE SCALE GENOMIC DNA]</scope>
    <source>
        <strain evidence="3 4">DSM 45057</strain>
    </source>
</reference>
<dbReference type="Gene3D" id="3.40.50.980">
    <property type="match status" value="2"/>
</dbReference>
<evidence type="ECO:0000313" key="4">
    <source>
        <dbReference type="Proteomes" id="UP000192284"/>
    </source>
</evidence>
<dbReference type="InterPro" id="IPR000873">
    <property type="entry name" value="AMP-dep_synth/lig_dom"/>
</dbReference>
<feature type="domain" description="AMP-dependent synthetase/ligase" evidence="1">
    <location>
        <begin position="14"/>
        <end position="353"/>
    </location>
</feature>
<protein>
    <recommendedName>
        <fullName evidence="5">Amino acid adenylation domain-containing protein</fullName>
    </recommendedName>
</protein>
<dbReference type="InterPro" id="IPR045851">
    <property type="entry name" value="AMP-bd_C_sf"/>
</dbReference>
<dbReference type="Gene3D" id="3.30.300.30">
    <property type="match status" value="1"/>
</dbReference>
<dbReference type="PANTHER" id="PTHR45527:SF1">
    <property type="entry name" value="FATTY ACID SYNTHASE"/>
    <property type="match status" value="1"/>
</dbReference>
<dbReference type="GO" id="GO:0044550">
    <property type="term" value="P:secondary metabolite biosynthetic process"/>
    <property type="evidence" value="ECO:0007669"/>
    <property type="project" value="TreeGrafter"/>
</dbReference>
<dbReference type="GO" id="GO:0031177">
    <property type="term" value="F:phosphopantetheine binding"/>
    <property type="evidence" value="ECO:0007669"/>
    <property type="project" value="TreeGrafter"/>
</dbReference>
<name>A0A1X0A3S5_MYCAN</name>
<evidence type="ECO:0008006" key="5">
    <source>
        <dbReference type="Google" id="ProtNLM"/>
    </source>
</evidence>
<dbReference type="SUPFAM" id="SSF56801">
    <property type="entry name" value="Acetyl-CoA synthetase-like"/>
    <property type="match status" value="1"/>
</dbReference>
<dbReference type="InterPro" id="IPR025110">
    <property type="entry name" value="AMP-bd_C"/>
</dbReference>
<dbReference type="NCBIfam" id="TIGR01733">
    <property type="entry name" value="AA-adenyl-dom"/>
    <property type="match status" value="1"/>
</dbReference>
<dbReference type="Pfam" id="PF13193">
    <property type="entry name" value="AMP-binding_C"/>
    <property type="match status" value="1"/>
</dbReference>